<dbReference type="SUPFAM" id="SSF46689">
    <property type="entry name" value="Homeodomain-like"/>
    <property type="match status" value="1"/>
</dbReference>
<dbReference type="InterPro" id="IPR025662">
    <property type="entry name" value="Sigma_54_int_dom_ATP-bd_1"/>
</dbReference>
<accession>A0ABS5NY68</accession>
<dbReference type="SUPFAM" id="SSF52540">
    <property type="entry name" value="P-loop containing nucleoside triphosphate hydrolases"/>
    <property type="match status" value="1"/>
</dbReference>
<keyword evidence="9" id="KW-1185">Reference proteome</keyword>
<reference evidence="8 9" key="1">
    <citation type="submission" date="2021-05" db="EMBL/GenBank/DDBJ databases">
        <title>Novel Bacillus species.</title>
        <authorList>
            <person name="Liu G."/>
        </authorList>
    </citation>
    <scope>NUCLEOTIDE SEQUENCE [LARGE SCALE GENOMIC DNA]</scope>
    <source>
        <strain evidence="8 9">FJAT-49705</strain>
    </source>
</reference>
<comment type="caution">
    <text evidence="8">The sequence shown here is derived from an EMBL/GenBank/DDBJ whole genome shotgun (WGS) entry which is preliminary data.</text>
</comment>
<proteinExistence type="predicted"/>
<keyword evidence="4" id="KW-0804">Transcription</keyword>
<feature type="domain" description="PAS" evidence="7">
    <location>
        <begin position="8"/>
        <end position="63"/>
    </location>
</feature>
<dbReference type="NCBIfam" id="TIGR00229">
    <property type="entry name" value="sensory_box"/>
    <property type="match status" value="1"/>
</dbReference>
<keyword evidence="2" id="KW-0067">ATP-binding</keyword>
<protein>
    <submittedName>
        <fullName evidence="8">Sigma 54-interacting transcriptional regulator</fullName>
    </submittedName>
</protein>
<dbReference type="Gene3D" id="1.10.10.60">
    <property type="entry name" value="Homeodomain-like"/>
    <property type="match status" value="1"/>
</dbReference>
<dbReference type="InterPro" id="IPR009057">
    <property type="entry name" value="Homeodomain-like_sf"/>
</dbReference>
<dbReference type="SMART" id="SM00382">
    <property type="entry name" value="AAA"/>
    <property type="match status" value="1"/>
</dbReference>
<dbReference type="CDD" id="cd00130">
    <property type="entry name" value="PAS"/>
    <property type="match status" value="1"/>
</dbReference>
<dbReference type="EMBL" id="JAGYPM010000006">
    <property type="protein sequence ID" value="MBS4192778.1"/>
    <property type="molecule type" value="Genomic_DNA"/>
</dbReference>
<evidence type="ECO:0000256" key="2">
    <source>
        <dbReference type="ARBA" id="ARBA00022840"/>
    </source>
</evidence>
<dbReference type="PRINTS" id="PR01590">
    <property type="entry name" value="HTHFIS"/>
</dbReference>
<dbReference type="PROSITE" id="PS50045">
    <property type="entry name" value="SIGMA54_INTERACT_4"/>
    <property type="match status" value="1"/>
</dbReference>
<evidence type="ECO:0000259" key="7">
    <source>
        <dbReference type="PROSITE" id="PS50112"/>
    </source>
</evidence>
<dbReference type="InterPro" id="IPR013767">
    <property type="entry name" value="PAS_fold"/>
</dbReference>
<dbReference type="PROSITE" id="PS00675">
    <property type="entry name" value="SIGMA54_INTERACT_1"/>
    <property type="match status" value="1"/>
</dbReference>
<dbReference type="PANTHER" id="PTHR32071:SF57">
    <property type="entry name" value="C4-DICARBOXYLATE TRANSPORT TRANSCRIPTIONAL REGULATORY PROTEIN DCTD"/>
    <property type="match status" value="1"/>
</dbReference>
<dbReference type="SMART" id="SM00091">
    <property type="entry name" value="PAS"/>
    <property type="match status" value="1"/>
</dbReference>
<dbReference type="Gene3D" id="1.10.8.60">
    <property type="match status" value="1"/>
</dbReference>
<dbReference type="InterPro" id="IPR000014">
    <property type="entry name" value="PAS"/>
</dbReference>
<dbReference type="InterPro" id="IPR003593">
    <property type="entry name" value="AAA+_ATPase"/>
</dbReference>
<evidence type="ECO:0000256" key="5">
    <source>
        <dbReference type="SAM" id="Coils"/>
    </source>
</evidence>
<evidence type="ECO:0000313" key="8">
    <source>
        <dbReference type="EMBL" id="MBS4192778.1"/>
    </source>
</evidence>
<dbReference type="Gene3D" id="3.30.450.20">
    <property type="entry name" value="PAS domain"/>
    <property type="match status" value="1"/>
</dbReference>
<dbReference type="SUPFAM" id="SSF55785">
    <property type="entry name" value="PYP-like sensor domain (PAS domain)"/>
    <property type="match status" value="1"/>
</dbReference>
<dbReference type="Pfam" id="PF00989">
    <property type="entry name" value="PAS"/>
    <property type="match status" value="1"/>
</dbReference>
<evidence type="ECO:0000313" key="9">
    <source>
        <dbReference type="Proteomes" id="UP000681027"/>
    </source>
</evidence>
<evidence type="ECO:0000256" key="1">
    <source>
        <dbReference type="ARBA" id="ARBA00022741"/>
    </source>
</evidence>
<evidence type="ECO:0000256" key="4">
    <source>
        <dbReference type="ARBA" id="ARBA00023163"/>
    </source>
</evidence>
<dbReference type="PANTHER" id="PTHR32071">
    <property type="entry name" value="TRANSCRIPTIONAL REGULATORY PROTEIN"/>
    <property type="match status" value="1"/>
</dbReference>
<gene>
    <name evidence="8" type="ORF">KHA94_21845</name>
</gene>
<name>A0ABS5NY68_9BACI</name>
<dbReference type="CDD" id="cd00009">
    <property type="entry name" value="AAA"/>
    <property type="match status" value="1"/>
</dbReference>
<dbReference type="RefSeq" id="WP_213104233.1">
    <property type="nucleotide sequence ID" value="NZ_JAGYPM010000006.1"/>
</dbReference>
<dbReference type="InterPro" id="IPR002197">
    <property type="entry name" value="HTH_Fis"/>
</dbReference>
<evidence type="ECO:0000259" key="6">
    <source>
        <dbReference type="PROSITE" id="PS50045"/>
    </source>
</evidence>
<feature type="coiled-coil region" evidence="5">
    <location>
        <begin position="116"/>
        <end position="143"/>
    </location>
</feature>
<dbReference type="Pfam" id="PF00158">
    <property type="entry name" value="Sigma54_activat"/>
    <property type="match status" value="1"/>
</dbReference>
<dbReference type="PROSITE" id="PS00688">
    <property type="entry name" value="SIGMA54_INTERACT_3"/>
    <property type="match status" value="1"/>
</dbReference>
<dbReference type="InterPro" id="IPR035965">
    <property type="entry name" value="PAS-like_dom_sf"/>
</dbReference>
<dbReference type="InterPro" id="IPR025944">
    <property type="entry name" value="Sigma_54_int_dom_CS"/>
</dbReference>
<dbReference type="Pfam" id="PF02954">
    <property type="entry name" value="HTH_8"/>
    <property type="match status" value="1"/>
</dbReference>
<keyword evidence="5" id="KW-0175">Coiled coil</keyword>
<evidence type="ECO:0000256" key="3">
    <source>
        <dbReference type="ARBA" id="ARBA00023015"/>
    </source>
</evidence>
<dbReference type="PROSITE" id="PS50112">
    <property type="entry name" value="PAS"/>
    <property type="match status" value="1"/>
</dbReference>
<dbReference type="Pfam" id="PF25601">
    <property type="entry name" value="AAA_lid_14"/>
    <property type="match status" value="1"/>
</dbReference>
<feature type="domain" description="Sigma-54 factor interaction" evidence="6">
    <location>
        <begin position="149"/>
        <end position="379"/>
    </location>
</feature>
<keyword evidence="1" id="KW-0547">Nucleotide-binding</keyword>
<dbReference type="Proteomes" id="UP000681027">
    <property type="component" value="Unassembled WGS sequence"/>
</dbReference>
<sequence length="462" mass="52690">MKIPDSFALHTLHTLLSVLEESISIVNTKGEMVYWNEAAEKTFHIKKEEIIGRNVTDFFREEDVMNLKVLKSKQPVHEKYHQPLPDQHVVISTTPIYDENNQLIGSMSVERDISTTIRLNENLSNTLQELQHLKQQLSSKRLDDAFSKIKGNSQAINRLIYDAKKAAKSDATVLITGESGSGKELFAQAIHQESSRSKKAFIPINCGAIPQALFESELFGYEAGAYTGASNKGKPGKMELAKGGTLFLDEVGELPLNMQVKLLRALQEKEIYRIGGQTPKKINVRIIAATNRHLENMVSEGTFRSDLYYRLNVFATRIPSLRERIEDLPCLVYEFLEEFSSSYNKPLPSIHKEALNRLCEYHWPGNIRELRNLFERLMVLHEHSEISEMDITQLLPQAKQLVKPLYTVPLSLKNEKESIERERILQTLEKTYGNKSISAKELGMSRATLYKKMKKYGIGYES</sequence>
<dbReference type="Gene3D" id="3.40.50.300">
    <property type="entry name" value="P-loop containing nucleotide triphosphate hydrolases"/>
    <property type="match status" value="1"/>
</dbReference>
<organism evidence="8 9">
    <name type="scientific">Cytobacillus citreus</name>
    <dbReference type="NCBI Taxonomy" id="2833586"/>
    <lineage>
        <taxon>Bacteria</taxon>
        <taxon>Bacillati</taxon>
        <taxon>Bacillota</taxon>
        <taxon>Bacilli</taxon>
        <taxon>Bacillales</taxon>
        <taxon>Bacillaceae</taxon>
        <taxon>Cytobacillus</taxon>
    </lineage>
</organism>
<dbReference type="InterPro" id="IPR058031">
    <property type="entry name" value="AAA_lid_NorR"/>
</dbReference>
<keyword evidence="3" id="KW-0805">Transcription regulation</keyword>
<dbReference type="InterPro" id="IPR027417">
    <property type="entry name" value="P-loop_NTPase"/>
</dbReference>
<dbReference type="InterPro" id="IPR002078">
    <property type="entry name" value="Sigma_54_int"/>
</dbReference>